<dbReference type="InterPro" id="IPR013096">
    <property type="entry name" value="Cupin_2"/>
</dbReference>
<dbReference type="Pfam" id="PF07883">
    <property type="entry name" value="Cupin_2"/>
    <property type="match status" value="1"/>
</dbReference>
<evidence type="ECO:0000313" key="3">
    <source>
        <dbReference type="Proteomes" id="UP000027946"/>
    </source>
</evidence>
<gene>
    <name evidence="2" type="ORF">CLIT_10c04300</name>
</gene>
<proteinExistence type="predicted"/>
<dbReference type="eggNOG" id="COG1917">
    <property type="taxonomic scope" value="Bacteria"/>
</dbReference>
<sequence>MEKHLIKNIEFSKVFALDSLIEYKEGQVISRTLSQGKNSSMTLFSFDKGEGISTHSSDGDAFVYMIDGEAEITIGGELFNVKQGETIVMPSGIPHGLVAAERFKMLLVVVFNQ</sequence>
<dbReference type="AlphaFoldDB" id="A0A069RFX9"/>
<comment type="caution">
    <text evidence="2">The sequence shown here is derived from an EMBL/GenBank/DDBJ whole genome shotgun (WGS) entry which is preliminary data.</text>
</comment>
<dbReference type="Gene3D" id="2.60.120.10">
    <property type="entry name" value="Jelly Rolls"/>
    <property type="match status" value="1"/>
</dbReference>
<dbReference type="PANTHER" id="PTHR37694">
    <property type="entry name" value="SLR8022 PROTEIN"/>
    <property type="match status" value="1"/>
</dbReference>
<dbReference type="RefSeq" id="WP_038264170.1">
    <property type="nucleotide sequence ID" value="NZ_FSRH01000006.1"/>
</dbReference>
<dbReference type="OrthoDB" id="9793184at2"/>
<dbReference type="InterPro" id="IPR014710">
    <property type="entry name" value="RmlC-like_jellyroll"/>
</dbReference>
<keyword evidence="3" id="KW-1185">Reference proteome</keyword>
<organism evidence="2 3">
    <name type="scientific">Peptoclostridium litorale DSM 5388</name>
    <dbReference type="NCBI Taxonomy" id="1121324"/>
    <lineage>
        <taxon>Bacteria</taxon>
        <taxon>Bacillati</taxon>
        <taxon>Bacillota</taxon>
        <taxon>Clostridia</taxon>
        <taxon>Peptostreptococcales</taxon>
        <taxon>Peptoclostridiaceae</taxon>
        <taxon>Peptoclostridium</taxon>
    </lineage>
</organism>
<accession>A0A069RFX9</accession>
<feature type="domain" description="Cupin type-2" evidence="1">
    <location>
        <begin position="43"/>
        <end position="109"/>
    </location>
</feature>
<dbReference type="SUPFAM" id="SSF51182">
    <property type="entry name" value="RmlC-like cupins"/>
    <property type="match status" value="1"/>
</dbReference>
<dbReference type="PANTHER" id="PTHR37694:SF1">
    <property type="entry name" value="SLR8022 PROTEIN"/>
    <property type="match status" value="1"/>
</dbReference>
<evidence type="ECO:0000259" key="1">
    <source>
        <dbReference type="Pfam" id="PF07883"/>
    </source>
</evidence>
<evidence type="ECO:0000313" key="2">
    <source>
        <dbReference type="EMBL" id="KDR95703.1"/>
    </source>
</evidence>
<dbReference type="InterPro" id="IPR011051">
    <property type="entry name" value="RmlC_Cupin_sf"/>
</dbReference>
<name>A0A069RFX9_PEPLI</name>
<reference evidence="2 3" key="1">
    <citation type="submission" date="2014-03" db="EMBL/GenBank/DDBJ databases">
        <title>Genome sequence of Clostridium litorale W6, DSM 5388.</title>
        <authorList>
            <person name="Poehlein A."/>
            <person name="Jagirdar A."/>
            <person name="Khonsari B."/>
            <person name="Chibani C.M."/>
            <person name="Gutierrez Gutierrez D.A."/>
            <person name="Davydova E."/>
            <person name="Alghaithi H.S."/>
            <person name="Nair K.P."/>
            <person name="Dhamotharan K."/>
            <person name="Chandran L."/>
            <person name="G W."/>
            <person name="Daniel R."/>
        </authorList>
    </citation>
    <scope>NUCLEOTIDE SEQUENCE [LARGE SCALE GENOMIC DNA]</scope>
    <source>
        <strain evidence="2 3">W6</strain>
    </source>
</reference>
<dbReference type="CDD" id="cd02230">
    <property type="entry name" value="cupin_HP0902-like"/>
    <property type="match status" value="1"/>
</dbReference>
<dbReference type="STRING" id="1121324.CLIT_10c04300"/>
<protein>
    <submittedName>
        <fullName evidence="2">Cupin</fullName>
    </submittedName>
</protein>
<dbReference type="EMBL" id="JJMM01000010">
    <property type="protein sequence ID" value="KDR95703.1"/>
    <property type="molecule type" value="Genomic_DNA"/>
</dbReference>
<dbReference type="Proteomes" id="UP000027946">
    <property type="component" value="Unassembled WGS sequence"/>
</dbReference>